<evidence type="ECO:0000313" key="2">
    <source>
        <dbReference type="Proteomes" id="UP000075531"/>
    </source>
</evidence>
<dbReference type="RefSeq" id="WP_066821268.1">
    <property type="nucleotide sequence ID" value="NZ_LTBA01000001.1"/>
</dbReference>
<dbReference type="AlphaFoldDB" id="A0A151B7F7"/>
<dbReference type="PATRIC" id="fig|1121338.3.peg.232"/>
<organism evidence="1 2">
    <name type="scientific">Clostridium tepidiprofundi DSM 19306</name>
    <dbReference type="NCBI Taxonomy" id="1121338"/>
    <lineage>
        <taxon>Bacteria</taxon>
        <taxon>Bacillati</taxon>
        <taxon>Bacillota</taxon>
        <taxon>Clostridia</taxon>
        <taxon>Eubacteriales</taxon>
        <taxon>Clostridiaceae</taxon>
        <taxon>Clostridium</taxon>
    </lineage>
</organism>
<protein>
    <submittedName>
        <fullName evidence="1">Phage head-tail joining protein</fullName>
    </submittedName>
</protein>
<keyword evidence="2" id="KW-1185">Reference proteome</keyword>
<sequence>MNPGRLRHRIDIYGKIEIENELGEVDYIDSKIKTIWATIIPQTASLQRGQVETILSNTTHKIIVRYSAGKDITQDMYIIFRGKRFDIKYILNPYFKNSFLEIFCEEVIE</sequence>
<evidence type="ECO:0000313" key="1">
    <source>
        <dbReference type="EMBL" id="KYH35836.1"/>
    </source>
</evidence>
<dbReference type="NCBIfam" id="TIGR01563">
    <property type="entry name" value="gp16_SPP1"/>
    <property type="match status" value="1"/>
</dbReference>
<dbReference type="InterPro" id="IPR038666">
    <property type="entry name" value="SSP1_head-tail_sf"/>
</dbReference>
<dbReference type="Gene3D" id="2.40.10.270">
    <property type="entry name" value="Bacteriophage SPP1 head-tail adaptor protein"/>
    <property type="match status" value="1"/>
</dbReference>
<dbReference type="InterPro" id="IPR008767">
    <property type="entry name" value="Phage_SPP1_head-tail_adaptor"/>
</dbReference>
<dbReference type="Proteomes" id="UP000075531">
    <property type="component" value="Unassembled WGS sequence"/>
</dbReference>
<comment type="caution">
    <text evidence="1">The sequence shown here is derived from an EMBL/GenBank/DDBJ whole genome shotgun (WGS) entry which is preliminary data.</text>
</comment>
<gene>
    <name evidence="1" type="ORF">CLTEP_02290</name>
</gene>
<reference evidence="1 2" key="1">
    <citation type="submission" date="2016-02" db="EMBL/GenBank/DDBJ databases">
        <title>Genome sequence of Clostridium tepidiprofundi DSM 19306.</title>
        <authorList>
            <person name="Poehlein A."/>
            <person name="Daniel R."/>
        </authorList>
    </citation>
    <scope>NUCLEOTIDE SEQUENCE [LARGE SCALE GENOMIC DNA]</scope>
    <source>
        <strain evidence="1 2">DSM 19306</strain>
    </source>
</reference>
<dbReference type="STRING" id="1121338.CLTEP_02290"/>
<proteinExistence type="predicted"/>
<name>A0A151B7F7_9CLOT</name>
<dbReference type="EMBL" id="LTBA01000001">
    <property type="protein sequence ID" value="KYH35836.1"/>
    <property type="molecule type" value="Genomic_DNA"/>
</dbReference>
<accession>A0A151B7F7</accession>
<dbReference type="OrthoDB" id="9808209at2"/>
<dbReference type="Pfam" id="PF05521">
    <property type="entry name" value="Phage_HCP"/>
    <property type="match status" value="1"/>
</dbReference>